<comment type="caution">
    <text evidence="2">The sequence shown here is derived from an EMBL/GenBank/DDBJ whole genome shotgun (WGS) entry which is preliminary data.</text>
</comment>
<evidence type="ECO:0000313" key="3">
    <source>
        <dbReference type="EMBL" id="HGU65120.1"/>
    </source>
</evidence>
<reference evidence="2" key="1">
    <citation type="journal article" date="2020" name="mSystems">
        <title>Genome- and Community-Level Interaction Insights into Carbon Utilization and Element Cycling Functions of Hydrothermarchaeota in Hydrothermal Sediment.</title>
        <authorList>
            <person name="Zhou Z."/>
            <person name="Liu Y."/>
            <person name="Xu W."/>
            <person name="Pan J."/>
            <person name="Luo Z.H."/>
            <person name="Li M."/>
        </authorList>
    </citation>
    <scope>NUCLEOTIDE SEQUENCE [LARGE SCALE GENOMIC DNA]</scope>
    <source>
        <strain evidence="3">SpSt-622</strain>
        <strain evidence="2">SpSt-642</strain>
    </source>
</reference>
<accession>A0A7C4HF39</accession>
<dbReference type="AlphaFoldDB" id="A0A7C4HF39"/>
<sequence length="352" mass="41209">MRFCVKCGREISIDEYVNEYGLCIDCFIKYRGIFKTKPILELVNCSKCGRWRIDGDWIETSFNEAVRRVFLNNWVKYIDRAVYVLDVVVDNQPVKIRRNRYRVDISISVLIGRISNRVVDSSLECVLVRKTCPKCLAISGKKHSVYVQIRSENGVFDSNVKTILEKILNEPVVLNDIIEFVENRYGFDIKFYSMNIARKFVNDFVKNTGAKIIESFEPVKYDSRSGRWKGVLTISLRTPSIKKGDLAEYKGEPVIVRDIEPYGIVIEYLKNGYQITVDYNSYWNGLLKKTSELYYYKKYTVIGFDKTSIYLISDDGEFREFTRNNIVRDINNGDTVYIVMYKNREYLVKKEL</sequence>
<dbReference type="PANTHER" id="PTHR12746">
    <property type="entry name" value="NONSENSE-MEDIATED MRNA DECAY PROTEIN 3"/>
    <property type="match status" value="1"/>
</dbReference>
<dbReference type="GO" id="GO:0005737">
    <property type="term" value="C:cytoplasm"/>
    <property type="evidence" value="ECO:0007669"/>
    <property type="project" value="TreeGrafter"/>
</dbReference>
<dbReference type="InterPro" id="IPR039768">
    <property type="entry name" value="Nmd3"/>
</dbReference>
<dbReference type="PANTHER" id="PTHR12746:SF2">
    <property type="entry name" value="60S RIBOSOMAL EXPORT PROTEIN NMD3"/>
    <property type="match status" value="1"/>
</dbReference>
<dbReference type="GO" id="GO:0043023">
    <property type="term" value="F:ribosomal large subunit binding"/>
    <property type="evidence" value="ECO:0007669"/>
    <property type="project" value="InterPro"/>
</dbReference>
<proteinExistence type="predicted"/>
<dbReference type="InterPro" id="IPR007064">
    <property type="entry name" value="Nmd3_N"/>
</dbReference>
<protein>
    <submittedName>
        <fullName evidence="2">NMD protein affecting ribosome stability and mRNA decay</fullName>
    </submittedName>
</protein>
<feature type="domain" description="Nmd3 N-terminal" evidence="1">
    <location>
        <begin position="4"/>
        <end position="237"/>
    </location>
</feature>
<organism evidence="2">
    <name type="scientific">Staphylothermus marinus</name>
    <dbReference type="NCBI Taxonomy" id="2280"/>
    <lineage>
        <taxon>Archaea</taxon>
        <taxon>Thermoproteota</taxon>
        <taxon>Thermoprotei</taxon>
        <taxon>Desulfurococcales</taxon>
        <taxon>Desulfurococcaceae</taxon>
        <taxon>Staphylothermus</taxon>
    </lineage>
</organism>
<dbReference type="EMBL" id="DTAN01000108">
    <property type="protein sequence ID" value="HGU65120.1"/>
    <property type="molecule type" value="Genomic_DNA"/>
</dbReference>
<gene>
    <name evidence="3" type="ORF">ENT92_02760</name>
    <name evidence="2" type="ORF">ENU14_02220</name>
</gene>
<name>A0A7C4HF39_STAMA</name>
<evidence type="ECO:0000313" key="2">
    <source>
        <dbReference type="EMBL" id="HGM58388.1"/>
    </source>
</evidence>
<evidence type="ECO:0000259" key="1">
    <source>
        <dbReference type="Pfam" id="PF04981"/>
    </source>
</evidence>
<dbReference type="Pfam" id="PF04981">
    <property type="entry name" value="NMD3"/>
    <property type="match status" value="1"/>
</dbReference>
<dbReference type="EMBL" id="DTBJ01000016">
    <property type="protein sequence ID" value="HGM58388.1"/>
    <property type="molecule type" value="Genomic_DNA"/>
</dbReference>